<dbReference type="SUPFAM" id="SSF53383">
    <property type="entry name" value="PLP-dependent transferases"/>
    <property type="match status" value="1"/>
</dbReference>
<dbReference type="InterPro" id="IPR004723">
    <property type="entry name" value="AONS_Archaea/Proteobacteria"/>
</dbReference>
<dbReference type="PaxDb" id="522772-Dacet_1112"/>
<keyword evidence="13" id="KW-1185">Reference proteome</keyword>
<dbReference type="InterPro" id="IPR001917">
    <property type="entry name" value="Aminotrans_II_pyridoxalP_BS"/>
</dbReference>
<dbReference type="RefSeq" id="WP_013010408.1">
    <property type="nucleotide sequence ID" value="NC_013943.1"/>
</dbReference>
<protein>
    <recommendedName>
        <fullName evidence="10">8-amino-7-ketopelargonate synthase</fullName>
        <ecNumber evidence="10">2.3.1.47</ecNumber>
    </recommendedName>
</protein>
<dbReference type="KEGG" id="dap:Dacet_1112"/>
<dbReference type="HOGENOM" id="CLU_015846_11_2_0"/>
<gene>
    <name evidence="12" type="ordered locus">Dacet_1112</name>
</gene>
<dbReference type="PANTHER" id="PTHR13693:SF100">
    <property type="entry name" value="8-AMINO-7-OXONONANOATE SYNTHASE"/>
    <property type="match status" value="1"/>
</dbReference>
<dbReference type="OrthoDB" id="9807157at2"/>
<evidence type="ECO:0000256" key="7">
    <source>
        <dbReference type="ARBA" id="ARBA00022898"/>
    </source>
</evidence>
<evidence type="ECO:0000256" key="6">
    <source>
        <dbReference type="ARBA" id="ARBA00022756"/>
    </source>
</evidence>
<dbReference type="Proteomes" id="UP000002012">
    <property type="component" value="Chromosome"/>
</dbReference>
<feature type="modified residue" description="N6-(pyridoxal phosphate)lysine" evidence="9">
    <location>
        <position position="236"/>
    </location>
</feature>
<accession>D4H785</accession>
<dbReference type="InterPro" id="IPR004839">
    <property type="entry name" value="Aminotransferase_I/II_large"/>
</dbReference>
<dbReference type="eggNOG" id="COG0156">
    <property type="taxonomic scope" value="Bacteria"/>
</dbReference>
<evidence type="ECO:0000256" key="1">
    <source>
        <dbReference type="ARBA" id="ARBA00001933"/>
    </source>
</evidence>
<comment type="pathway">
    <text evidence="2 10">Cofactor biosynthesis; biotin biosynthesis.</text>
</comment>
<dbReference type="GO" id="GO:0009102">
    <property type="term" value="P:biotin biosynthetic process"/>
    <property type="evidence" value="ECO:0007669"/>
    <property type="project" value="UniProtKB-UniRule"/>
</dbReference>
<dbReference type="EC" id="2.3.1.47" evidence="10"/>
<dbReference type="AlphaFoldDB" id="D4H785"/>
<evidence type="ECO:0000256" key="9">
    <source>
        <dbReference type="PIRSR" id="PIRSR604723-51"/>
    </source>
</evidence>
<evidence type="ECO:0000256" key="2">
    <source>
        <dbReference type="ARBA" id="ARBA00004746"/>
    </source>
</evidence>
<dbReference type="STRING" id="522772.Dacet_1112"/>
<dbReference type="InParanoid" id="D4H785"/>
<evidence type="ECO:0000313" key="13">
    <source>
        <dbReference type="Proteomes" id="UP000002012"/>
    </source>
</evidence>
<comment type="similarity">
    <text evidence="3 10">Belongs to the class-II pyridoxal-phosphate-dependent aminotransferase family. BioF subfamily.</text>
</comment>
<dbReference type="NCBIfam" id="TIGR00858">
    <property type="entry name" value="bioF"/>
    <property type="match status" value="1"/>
</dbReference>
<sequence>MRDKILRELEKIKAEDLYREMPAMTEGAGRYVEIGGLQYLNLSSNNYLGLSGVESVREEAEKALRQYGTTSGASRIVTGNYKLYDDLERKTASYKNCERALVFNSGYAANLAVYTSLCGRETHVFSDKLNHASIIDGIRLSGAKHIRYKHNDMADLEALLEKYKDVKEKVIATDTVFSMDGDVCQLYRIVSLAEKYGAMIIIDEAHATGVFGRGRGYAHEIGLADRVDVHMGTFSKALGSFGGYVASSEVIIDYLRNKARSFIYSTSLPPAVVGASVGALKYLAKKPEIGGRLLDAAEDLRFYLSQIGFETGMSMSQIIPVVLGGNKRALLAKEFLLSKGLYVAAIRPPTVPVNTARLRLSLRLDVLDEMDRIKSAFKEMKEAGI</sequence>
<keyword evidence="6" id="KW-0093">Biotin biosynthesis</keyword>
<comment type="function">
    <text evidence="10">Catalyzes the decarboxylative condensation of pimeloyl-[acyl-carrier protein] and L-alanine to produce 8-amino-7-oxononanoate (AON), [acyl-carrier protein], and carbon dioxide.</text>
</comment>
<dbReference type="EMBL" id="CP001968">
    <property type="protein sequence ID" value="ADD67884.1"/>
    <property type="molecule type" value="Genomic_DNA"/>
</dbReference>
<evidence type="ECO:0000256" key="3">
    <source>
        <dbReference type="ARBA" id="ARBA00010008"/>
    </source>
</evidence>
<keyword evidence="7 9" id="KW-0663">Pyridoxal phosphate</keyword>
<evidence type="ECO:0000256" key="5">
    <source>
        <dbReference type="ARBA" id="ARBA00022679"/>
    </source>
</evidence>
<dbReference type="Gene3D" id="3.40.640.10">
    <property type="entry name" value="Type I PLP-dependent aspartate aminotransferase-like (Major domain)"/>
    <property type="match status" value="1"/>
</dbReference>
<dbReference type="CDD" id="cd06454">
    <property type="entry name" value="KBL_like"/>
    <property type="match status" value="1"/>
</dbReference>
<dbReference type="Pfam" id="PF00155">
    <property type="entry name" value="Aminotran_1_2"/>
    <property type="match status" value="1"/>
</dbReference>
<keyword evidence="5 10" id="KW-0808">Transferase</keyword>
<reference evidence="12 13" key="1">
    <citation type="journal article" date="2010" name="Stand. Genomic Sci.">
        <title>Complete genome sequence of Denitrovibrio acetiphilus type strain (N2460).</title>
        <authorList>
            <person name="Kiss H."/>
            <person name="Lang E."/>
            <person name="Lapidus A."/>
            <person name="Copeland A."/>
            <person name="Nolan M."/>
            <person name="Glavina Del Rio T."/>
            <person name="Chen F."/>
            <person name="Lucas S."/>
            <person name="Tice H."/>
            <person name="Cheng J.F."/>
            <person name="Han C."/>
            <person name="Goodwin L."/>
            <person name="Pitluck S."/>
            <person name="Liolios K."/>
            <person name="Pati A."/>
            <person name="Ivanova N."/>
            <person name="Mavromatis K."/>
            <person name="Chen A."/>
            <person name="Palaniappan K."/>
            <person name="Land M."/>
            <person name="Hauser L."/>
            <person name="Chang Y.J."/>
            <person name="Jeffries C.D."/>
            <person name="Detter J.C."/>
            <person name="Brettin T."/>
            <person name="Spring S."/>
            <person name="Rohde M."/>
            <person name="Goker M."/>
            <person name="Woyke T."/>
            <person name="Bristow J."/>
            <person name="Eisen J.A."/>
            <person name="Markowitz V."/>
            <person name="Hugenholtz P."/>
            <person name="Kyrpides N.C."/>
            <person name="Klenk H.P."/>
        </authorList>
    </citation>
    <scope>NUCLEOTIDE SEQUENCE [LARGE SCALE GENOMIC DNA]</scope>
    <source>
        <strain evidence="13">DSM 12809 / NBRC 114555 / N2460</strain>
    </source>
</reference>
<evidence type="ECO:0000313" key="12">
    <source>
        <dbReference type="EMBL" id="ADD67884.1"/>
    </source>
</evidence>
<dbReference type="FunFam" id="3.40.640.10:FF:000006">
    <property type="entry name" value="5-aminolevulinate synthase, mitochondrial"/>
    <property type="match status" value="1"/>
</dbReference>
<dbReference type="InterPro" id="IPR050087">
    <property type="entry name" value="AON_synthase_class-II"/>
</dbReference>
<dbReference type="GO" id="GO:0030170">
    <property type="term" value="F:pyridoxal phosphate binding"/>
    <property type="evidence" value="ECO:0007669"/>
    <property type="project" value="InterPro"/>
</dbReference>
<dbReference type="UniPathway" id="UPA00078"/>
<dbReference type="PROSITE" id="PS00599">
    <property type="entry name" value="AA_TRANSFER_CLASS_2"/>
    <property type="match status" value="1"/>
</dbReference>
<dbReference type="InterPro" id="IPR015421">
    <property type="entry name" value="PyrdxlP-dep_Trfase_major"/>
</dbReference>
<evidence type="ECO:0000256" key="4">
    <source>
        <dbReference type="ARBA" id="ARBA00011738"/>
    </source>
</evidence>
<organism evidence="12 13">
    <name type="scientific">Denitrovibrio acetiphilus (strain DSM 12809 / NBRC 114555 / N2460)</name>
    <dbReference type="NCBI Taxonomy" id="522772"/>
    <lineage>
        <taxon>Bacteria</taxon>
        <taxon>Pseudomonadati</taxon>
        <taxon>Deferribacterota</taxon>
        <taxon>Deferribacteres</taxon>
        <taxon>Deferribacterales</taxon>
        <taxon>Geovibrionaceae</taxon>
        <taxon>Denitrovibrio</taxon>
    </lineage>
</organism>
<feature type="domain" description="Aminotransferase class I/classII large" evidence="11">
    <location>
        <begin position="39"/>
        <end position="362"/>
    </location>
</feature>
<dbReference type="FunCoup" id="D4H785">
    <property type="interactions" value="348"/>
</dbReference>
<evidence type="ECO:0000256" key="10">
    <source>
        <dbReference type="RuleBase" id="RU003693"/>
    </source>
</evidence>
<name>D4H785_DENA2</name>
<dbReference type="PANTHER" id="PTHR13693">
    <property type="entry name" value="CLASS II AMINOTRANSFERASE/8-AMINO-7-OXONONANOATE SYNTHASE"/>
    <property type="match status" value="1"/>
</dbReference>
<keyword evidence="12" id="KW-0012">Acyltransferase</keyword>
<dbReference type="InterPro" id="IPR015424">
    <property type="entry name" value="PyrdxlP-dep_Trfase"/>
</dbReference>
<dbReference type="InterPro" id="IPR015422">
    <property type="entry name" value="PyrdxlP-dep_Trfase_small"/>
</dbReference>
<evidence type="ECO:0000259" key="11">
    <source>
        <dbReference type="Pfam" id="PF00155"/>
    </source>
</evidence>
<comment type="subunit">
    <text evidence="4 10">Homodimer.</text>
</comment>
<dbReference type="Gene3D" id="3.90.1150.10">
    <property type="entry name" value="Aspartate Aminotransferase, domain 1"/>
    <property type="match status" value="1"/>
</dbReference>
<comment type="catalytic activity">
    <reaction evidence="8 10">
        <text>6-carboxyhexanoyl-[ACP] + L-alanine + H(+) = (8S)-8-amino-7-oxononanoate + holo-[ACP] + CO2</text>
        <dbReference type="Rhea" id="RHEA:42288"/>
        <dbReference type="Rhea" id="RHEA-COMP:9685"/>
        <dbReference type="Rhea" id="RHEA-COMP:9955"/>
        <dbReference type="ChEBI" id="CHEBI:15378"/>
        <dbReference type="ChEBI" id="CHEBI:16526"/>
        <dbReference type="ChEBI" id="CHEBI:57972"/>
        <dbReference type="ChEBI" id="CHEBI:64479"/>
        <dbReference type="ChEBI" id="CHEBI:78846"/>
        <dbReference type="ChEBI" id="CHEBI:149468"/>
        <dbReference type="EC" id="2.3.1.47"/>
    </reaction>
</comment>
<comment type="cofactor">
    <cofactor evidence="1 9 10">
        <name>pyridoxal 5'-phosphate</name>
        <dbReference type="ChEBI" id="CHEBI:597326"/>
    </cofactor>
</comment>
<proteinExistence type="inferred from homology"/>
<evidence type="ECO:0000256" key="8">
    <source>
        <dbReference type="ARBA" id="ARBA00047715"/>
    </source>
</evidence>
<dbReference type="GO" id="GO:0008710">
    <property type="term" value="F:8-amino-7-oxononanoate synthase activity"/>
    <property type="evidence" value="ECO:0007669"/>
    <property type="project" value="UniProtKB-UniRule"/>
</dbReference>